<feature type="compositionally biased region" description="Acidic residues" evidence="4">
    <location>
        <begin position="1434"/>
        <end position="1446"/>
    </location>
</feature>
<dbReference type="Gene3D" id="2.40.70.10">
    <property type="entry name" value="Acid Proteases"/>
    <property type="match status" value="1"/>
</dbReference>
<dbReference type="Gene3D" id="3.30.70.270">
    <property type="match status" value="2"/>
</dbReference>
<dbReference type="PROSITE" id="PS50994">
    <property type="entry name" value="INTEGRASE"/>
    <property type="match status" value="1"/>
</dbReference>
<protein>
    <recommendedName>
        <fullName evidence="10">Retrotransposon gag domain-containing protein</fullName>
    </recommendedName>
</protein>
<dbReference type="Pfam" id="PF03732">
    <property type="entry name" value="Retrotrans_gag"/>
    <property type="match status" value="1"/>
</dbReference>
<dbReference type="Proteomes" id="UP000829196">
    <property type="component" value="Unassembled WGS sequence"/>
</dbReference>
<dbReference type="SMR" id="A0A8T3B8B2"/>
<dbReference type="CDD" id="cd09279">
    <property type="entry name" value="RNase_HI_like"/>
    <property type="match status" value="1"/>
</dbReference>
<evidence type="ECO:0000256" key="1">
    <source>
        <dbReference type="ARBA" id="ARBA00023172"/>
    </source>
</evidence>
<dbReference type="Pfam" id="PF17919">
    <property type="entry name" value="RT_RNaseH_2"/>
    <property type="match status" value="1"/>
</dbReference>
<dbReference type="PROSITE" id="PS50879">
    <property type="entry name" value="RNASE_H_1"/>
    <property type="match status" value="1"/>
</dbReference>
<feature type="region of interest" description="Disordered" evidence="4">
    <location>
        <begin position="567"/>
        <end position="587"/>
    </location>
</feature>
<dbReference type="InterPro" id="IPR043502">
    <property type="entry name" value="DNA/RNA_pol_sf"/>
</dbReference>
<keyword evidence="3" id="KW-0175">Coiled coil</keyword>
<dbReference type="PANTHER" id="PTHR48475">
    <property type="entry name" value="RIBONUCLEASE H"/>
    <property type="match status" value="1"/>
</dbReference>
<dbReference type="Gene3D" id="3.10.10.10">
    <property type="entry name" value="HIV Type 1 Reverse Transcriptase, subunit A, domain 1"/>
    <property type="match status" value="1"/>
</dbReference>
<keyword evidence="2" id="KW-0040">ANK repeat</keyword>
<dbReference type="GO" id="GO:0006310">
    <property type="term" value="P:DNA recombination"/>
    <property type="evidence" value="ECO:0007669"/>
    <property type="project" value="UniProtKB-KW"/>
</dbReference>
<evidence type="ECO:0000256" key="3">
    <source>
        <dbReference type="SAM" id="Coils"/>
    </source>
</evidence>
<comment type="caution">
    <text evidence="8">The sequence shown here is derived from an EMBL/GenBank/DDBJ whole genome shotgun (WGS) entry which is preliminary data.</text>
</comment>
<dbReference type="Gene3D" id="1.10.340.70">
    <property type="match status" value="1"/>
</dbReference>
<feature type="compositionally biased region" description="Basic and acidic residues" evidence="4">
    <location>
        <begin position="1779"/>
        <end position="1802"/>
    </location>
</feature>
<dbReference type="InterPro" id="IPR043128">
    <property type="entry name" value="Rev_trsase/Diguanyl_cyclase"/>
</dbReference>
<evidence type="ECO:0000259" key="5">
    <source>
        <dbReference type="PROSITE" id="PS50878"/>
    </source>
</evidence>
<dbReference type="FunFam" id="3.30.420.10:FF:000032">
    <property type="entry name" value="Retrovirus-related Pol polyprotein from transposon 297-like Protein"/>
    <property type="match status" value="1"/>
</dbReference>
<dbReference type="Gene3D" id="3.30.420.10">
    <property type="entry name" value="Ribonuclease H-like superfamily/Ribonuclease H"/>
    <property type="match status" value="2"/>
</dbReference>
<dbReference type="PANTHER" id="PTHR48475:SF1">
    <property type="entry name" value="RNASE H TYPE-1 DOMAIN-CONTAINING PROTEIN"/>
    <property type="match status" value="1"/>
</dbReference>
<dbReference type="InterPro" id="IPR036397">
    <property type="entry name" value="RNaseH_sf"/>
</dbReference>
<feature type="region of interest" description="Disordered" evidence="4">
    <location>
        <begin position="1405"/>
        <end position="1480"/>
    </location>
</feature>
<dbReference type="InterPro" id="IPR001584">
    <property type="entry name" value="Integrase_cat-core"/>
</dbReference>
<feature type="domain" description="RNase H type-1" evidence="6">
    <location>
        <begin position="2597"/>
        <end position="2737"/>
    </location>
</feature>
<sequence length="3199" mass="359186">MGECRKGVLKSSYTGGFHGGLSSRSGGEFISVEFLASESKCKVLLVEKSGLSRTVQMQEIIIKAFVESSQGNKVLKHFGSRLFSPLPPPLSLSRDLGTRSLKKIFLLWFSTIWYQSPGGDLEGGRCSRGFLAWRSTELVVRSFDVLADARSCGARGGRIGARGDGDEQSAGKGAGLAARVDMCRMWSVKNHMGARRGRGLEAYDAGWRRRARALRHRVQVDAQGAEAGLGVLGIGCVGCSATEDLSGGGSRMSVEAFGGGDRHDHSLKIKLTAMAGKLLFSMDRDLLIEELVYENSIQFGIGFKSLRLVMNGNTLVDLAVEGEKDAPVVQLAIGAGNDAPPSLWSALDIANAPKEFLEDAKKLEAAAAAKIVFEKGSSSAETLYGTKNSKKNYLRRLRKKITKTKKVAELKALSKVDLEAAEELPIPASSPLLKGSRFHPLAAAAGEERVTRIASTPPSPVDYSVKRTPKEKQVLKTRMLRNIIHTCAAQVGQTKEQYVKHLKGVISHKLEKEVLKEEKSEAKNLTPQPVRKNKKFVKQPVSSVLVDGYHWVPRLPSTKTEEIVLTGSGQSRPFSGRPPTPPSKLSKLAPITAKSKEVMKELKPIDVKGKRPMSPEESCARRKFSKCIGIQFREPQIQIPVEPPRLPVQGCEDSVRVDVGAPAVQAPPSPIKMDVPHPTEDVTLTTTDPGTVGEGEKTRDSDQEMLDQLVSEEITEDDAKINDIFDKLSVKEYDQVMEYDGYLPIYTEAIDGRPVEEVVQEIRDILKKKAVDEFNPDEDDLLVDEEPVADVHMVETRASAKDAEPSKHHSGKEEESAAVDSDSDTSVKLRDKDDYIKSLERKVEEMMLKVEQMQNQMFQAQQSKPEQLQPTVLTTGEHSRKADSSLKLPEVTSPPEKDIRQMIETQVREALAHSQRTVSIPKGRPYPEEYDLVPYPKGFVPPSFKVFSGLENPRQHLAHFRASCCNAGGSDALLFRQFVSSLSGIAFEWYADLPNGSVKTFTELEGLFLKRFSGAQQRVTVGDLVIEKQKPGESLVDYILRWRNLSMKCEPQLQEQHAVEILLKNIHGPIAFLLKGFTIKTFEKLLNKASNLQEEASKMPFLKDSTEDKKVSKPLKSFEKRAATVSAVDKGKKPVNIQPSNSAVQQTQKPQPFQVTSQPIREYHRPTFEERLARPYPFKRESVKKIFKSLLKKSDFRLPEAKKPEEANKKDDPTFCPYHRMLGHTIEDCIVFKDWLERNFRQGNIIIPKEYLVNPDQGSVKSISGNNSNLSLSIEDGWDIALSRAFKKSINQSFRLSQQLPTRARGPIWEVELEASQEDVGTISSPVVVGTTVLNKNEKSELSVERKFVDERCVQVVDGGSKPLAPLKLSDFYFAPSKAKGQKFNKKKDPSANILMISVENEVLNDSSVENNPEPAEDNQEARKLSSPDLTLQGEDESDVLSDGDTPEINFQGSPVVIDFSDSDSHSENDNQPPKESVNLPVVCPSDEIVQVQLRGGKVLPPRLPPQEKGKQVVSADPIQIPAQQSNSPINPPGPDVNVPSVDYNILAHLRKLPAKLSIYDALVLSKEMRETLIKALLDPEICLAQLASTSEEEALYFKEIPGVTFSDEDLLLGTADHNRPLYITVNVGKFKLSRVLVDPGASVNVMNIKTLAYLRIDTSKLSTDKLVLRGFNEKGEKALGSITLLLEIGELKTEAKFHIIDSATSFNALLGRPWIHEYRMVPSTLHQCIKYQRDGIEFEIRGDLQPFSIHEIGIYEDAAYYVPKGPTTKSKVEINVKEEKKENHSSKAIQELRKEKIKNTKEQNSSSEDDVEHVVFRPPSNLPQRGGRMAQRARGRGRVSTERRNTPMYIELESSSDEEPRKRGDRIAFDYKKSNLPPKFDLTLDSDSDQEGNNSKPQSDEPELSMYEKLNRVVKSLALTPLSTDRVSGLVTKDSPNLDGEVRKVQRFFPGTSSSRNEADVILEEADFNELMELPFGYFPLGVKALISKGFVPSKWTKGQARYHQSIWNSKFNKNWTSGIGFGTVSSFDDDEYCLMITIHRESESVPTEIVDSLDRFCLETLDNSDEVQIRDAPPEFEEEIKSTVDELKEINLGTEDDPRPTFISSLLSEDESKDLIQLLSEFKDCFAWTYDEMPGLSADIAVHKLGIRHDAIPVKQAPRRMRLEIEQQVISEVKKLAEAGFIREEQYPSWVASVVPVRKKNGQIRVCVDYRDLNKACPKDEFPLPIPELMVDIASSHVVFSFMDGSSGYNQIKMAPEDERNTAFRSPIGIFCYKVMPFGLKNAGATYQRAMTRIFDDLIHNQVECYIDDLVVKSKVKEAHLYDLRIVFERLRRYDLKMNPLKCAFGVTSGKFLGFVVRHRGIEIDPAKIEAILNMPPPRSLTQLRSLQGRLAYIRRFISNLSGRCQPFSVLAKKDAKFIWDEKCQSAFENIKQYLTNPPVLAAPIPGRPLILYTAALDESLGALLAQVNDEGKENALYYLSRRLLPTEIRYPTIEKHCLALVFAAQKLRHYMLSHQINLISSFNPLQYLMTRPTLSGRLARWSMILLQFEITFIPLRAVKGQAVADFLAAHPLPAESPLNDDLPDEQIMSFEEAATQTWEMYFDGAASSQRGKTPESTIPGKAGVGLVFITPDKGMMYFSYHLSEPRTNNEAEYEALITGLELTILMEIKEIKIFGDSQLVINQIAGTYKVLNPKLLKYHQYTCHLLEQIPIVTMYRIPRGSNSSADALAKLAKEFACPEEDSIPIEVQGRQVLSPIDLEHINEQISQVLSTSSAVNEEADWRQPIIEYLQEGKLPHERSLAHQIKKRALSYALVNNTLYRRSFGQMWLRCLDKCEALKIVNEVHAGLCGAHQSGPKMKMKIKRLGYYWPTMIDDCMKIAKCCHQCQVHGVVLHQPPNVLHPTIASWPFESWGTDIIGPIDPPSSKGHRFILAATDYFSKWAEAVPLRNVTSHHVMKFFRDHIVYRFGVPRRIISDNGSAFKSTKINNFANRHGIDWRYSTIYYPRANGLAEAFNKTLVQIIKKTLDDNKRQWDERLVEALWAYRTTYRTPTQSTPFALVYGSEAVLPLEVQIPSLRIAIQNQITTQQNAQLRLEELESLEGRRLQAQQNLELYKARMIQAHDKLVRPRTFQVGDLVLVLRRPILAHRKLGGKFEPTWEGPFVVETVYEGGSYQLVDCKGNHPMLPVNGRFLKKYYA</sequence>
<feature type="domain" description="Integrase catalytic" evidence="7">
    <location>
        <begin position="2906"/>
        <end position="3066"/>
    </location>
</feature>
<feature type="compositionally biased region" description="Basic and acidic residues" evidence="4">
    <location>
        <begin position="797"/>
        <end position="815"/>
    </location>
</feature>
<feature type="region of interest" description="Disordered" evidence="4">
    <location>
        <begin position="1132"/>
        <end position="1156"/>
    </location>
</feature>
<dbReference type="InterPro" id="IPR012337">
    <property type="entry name" value="RNaseH-like_sf"/>
</dbReference>
<dbReference type="CDD" id="cd00303">
    <property type="entry name" value="retropepsin_like"/>
    <property type="match status" value="1"/>
</dbReference>
<feature type="coiled-coil region" evidence="3">
    <location>
        <begin position="3082"/>
        <end position="3119"/>
    </location>
</feature>
<feature type="compositionally biased region" description="Polar residues" evidence="4">
    <location>
        <begin position="863"/>
        <end position="876"/>
    </location>
</feature>
<organism evidence="8 9">
    <name type="scientific">Dendrobium nobile</name>
    <name type="common">Orchid</name>
    <dbReference type="NCBI Taxonomy" id="94219"/>
    <lineage>
        <taxon>Eukaryota</taxon>
        <taxon>Viridiplantae</taxon>
        <taxon>Streptophyta</taxon>
        <taxon>Embryophyta</taxon>
        <taxon>Tracheophyta</taxon>
        <taxon>Spermatophyta</taxon>
        <taxon>Magnoliopsida</taxon>
        <taxon>Liliopsida</taxon>
        <taxon>Asparagales</taxon>
        <taxon>Orchidaceae</taxon>
        <taxon>Epidendroideae</taxon>
        <taxon>Malaxideae</taxon>
        <taxon>Dendrobiinae</taxon>
        <taxon>Dendrobium</taxon>
    </lineage>
</organism>
<evidence type="ECO:0000256" key="2">
    <source>
        <dbReference type="PROSITE-ProRule" id="PRU00023"/>
    </source>
</evidence>
<feature type="compositionally biased region" description="Polar residues" evidence="4">
    <location>
        <begin position="1137"/>
        <end position="1156"/>
    </location>
</feature>
<dbReference type="GO" id="GO:0003676">
    <property type="term" value="F:nucleic acid binding"/>
    <property type="evidence" value="ECO:0007669"/>
    <property type="project" value="InterPro"/>
</dbReference>
<reference evidence="8" key="1">
    <citation type="journal article" date="2022" name="Front. Genet.">
        <title>Chromosome-Scale Assembly of the Dendrobium nobile Genome Provides Insights Into the Molecular Mechanism of the Biosynthesis of the Medicinal Active Ingredient of Dendrobium.</title>
        <authorList>
            <person name="Xu Q."/>
            <person name="Niu S.-C."/>
            <person name="Li K.-L."/>
            <person name="Zheng P.-J."/>
            <person name="Zhang X.-J."/>
            <person name="Jia Y."/>
            <person name="Liu Y."/>
            <person name="Niu Y.-X."/>
            <person name="Yu L.-H."/>
            <person name="Chen D.-F."/>
            <person name="Zhang G.-Q."/>
        </authorList>
    </citation>
    <scope>NUCLEOTIDE SEQUENCE</scope>
    <source>
        <tissue evidence="8">Leaf</tissue>
    </source>
</reference>
<dbReference type="CDD" id="cd09274">
    <property type="entry name" value="RNase_HI_RT_Ty3"/>
    <property type="match status" value="1"/>
</dbReference>
<dbReference type="Pfam" id="PF00665">
    <property type="entry name" value="rve"/>
    <property type="match status" value="1"/>
</dbReference>
<feature type="region of interest" description="Disordered" evidence="4">
    <location>
        <begin position="662"/>
        <end position="703"/>
    </location>
</feature>
<dbReference type="GO" id="GO:0015074">
    <property type="term" value="P:DNA integration"/>
    <property type="evidence" value="ECO:0007669"/>
    <property type="project" value="InterPro"/>
</dbReference>
<feature type="region of interest" description="Disordered" evidence="4">
    <location>
        <begin position="1879"/>
        <end position="1906"/>
    </location>
</feature>
<dbReference type="CDD" id="cd01647">
    <property type="entry name" value="RT_LTR"/>
    <property type="match status" value="1"/>
</dbReference>
<dbReference type="InterPro" id="IPR002156">
    <property type="entry name" value="RNaseH_domain"/>
</dbReference>
<evidence type="ECO:0000313" key="8">
    <source>
        <dbReference type="EMBL" id="KAI0503606.1"/>
    </source>
</evidence>
<dbReference type="PROSITE" id="PS50878">
    <property type="entry name" value="RT_POL"/>
    <property type="match status" value="1"/>
</dbReference>
<feature type="domain" description="Reverse transcriptase" evidence="5">
    <location>
        <begin position="2180"/>
        <end position="2359"/>
    </location>
</feature>
<dbReference type="Pfam" id="PF13456">
    <property type="entry name" value="RVT_3"/>
    <property type="match status" value="1"/>
</dbReference>
<dbReference type="InterPro" id="IPR041588">
    <property type="entry name" value="Integrase_H2C2"/>
</dbReference>
<keyword evidence="9" id="KW-1185">Reference proteome</keyword>
<proteinExistence type="predicted"/>
<dbReference type="Pfam" id="PF00078">
    <property type="entry name" value="RVT_1"/>
    <property type="match status" value="1"/>
</dbReference>
<evidence type="ECO:0008006" key="10">
    <source>
        <dbReference type="Google" id="ProtNLM"/>
    </source>
</evidence>
<feature type="region of interest" description="Disordered" evidence="4">
    <location>
        <begin position="797"/>
        <end position="828"/>
    </location>
</feature>
<name>A0A8T3B8B2_DENNO</name>
<dbReference type="InterPro" id="IPR005162">
    <property type="entry name" value="Retrotrans_gag_dom"/>
</dbReference>
<dbReference type="SUPFAM" id="SSF50630">
    <property type="entry name" value="Acid proteases"/>
    <property type="match status" value="1"/>
</dbReference>
<dbReference type="InterPro" id="IPR021109">
    <property type="entry name" value="Peptidase_aspartic_dom_sf"/>
</dbReference>
<dbReference type="GO" id="GO:0004523">
    <property type="term" value="F:RNA-DNA hybrid ribonuclease activity"/>
    <property type="evidence" value="ECO:0007669"/>
    <property type="project" value="InterPro"/>
</dbReference>
<dbReference type="SUPFAM" id="SSF56672">
    <property type="entry name" value="DNA/RNA polymerases"/>
    <property type="match status" value="1"/>
</dbReference>
<dbReference type="InterPro" id="IPR041577">
    <property type="entry name" value="RT_RNaseH_2"/>
</dbReference>
<evidence type="ECO:0000259" key="6">
    <source>
        <dbReference type="PROSITE" id="PS50879"/>
    </source>
</evidence>
<evidence type="ECO:0000259" key="7">
    <source>
        <dbReference type="PROSITE" id="PS50994"/>
    </source>
</evidence>
<dbReference type="FunFam" id="3.30.70.270:FF:000020">
    <property type="entry name" value="Transposon Tf2-6 polyprotein-like Protein"/>
    <property type="match status" value="1"/>
</dbReference>
<accession>A0A8T3B8B2</accession>
<dbReference type="PROSITE" id="PS50088">
    <property type="entry name" value="ANK_REPEAT"/>
    <property type="match status" value="1"/>
</dbReference>
<feature type="region of interest" description="Disordered" evidence="4">
    <location>
        <begin position="861"/>
        <end position="894"/>
    </location>
</feature>
<dbReference type="EMBL" id="JAGYWB010000011">
    <property type="protein sequence ID" value="KAI0503606.1"/>
    <property type="molecule type" value="Genomic_DNA"/>
</dbReference>
<feature type="region of interest" description="Disordered" evidence="4">
    <location>
        <begin position="1779"/>
        <end position="1864"/>
    </location>
</feature>
<evidence type="ECO:0000313" key="9">
    <source>
        <dbReference type="Proteomes" id="UP000829196"/>
    </source>
</evidence>
<keyword evidence="1" id="KW-0233">DNA recombination</keyword>
<gene>
    <name evidence="8" type="ORF">KFK09_014540</name>
</gene>
<dbReference type="SUPFAM" id="SSF53098">
    <property type="entry name" value="Ribonuclease H-like"/>
    <property type="match status" value="2"/>
</dbReference>
<feature type="repeat" description="ANK" evidence="2">
    <location>
        <begin position="1617"/>
        <end position="1649"/>
    </location>
</feature>
<dbReference type="Pfam" id="PF17921">
    <property type="entry name" value="Integrase_H2C2"/>
    <property type="match status" value="1"/>
</dbReference>
<dbReference type="InterPro" id="IPR000477">
    <property type="entry name" value="RT_dom"/>
</dbReference>
<evidence type="ECO:0000256" key="4">
    <source>
        <dbReference type="SAM" id="MobiDB-lite"/>
    </source>
</evidence>
<dbReference type="InterPro" id="IPR002110">
    <property type="entry name" value="Ankyrin_rpt"/>
</dbReference>